<sequence>MTLHEEIFGYDRKRNKVLLTASSVDESCPVVFFAALLCPKPDPVPLVEVYEKELSLKREDCLLGLAVLLESEVVETVISVLDSPPFPFAEHLSVLELRAAPAIHFVSCQAAAFYQMLQKNYFLMTQYLLLLWYHRNPMNFVLMANPYQLTLQHCHRIPKNCYVRIIKHYFIFTLATHLSLNFEEKGELLCGHPETKTLASCFLHHSGDWSFCEKLQKSVCSPITLQLIQIGGIPL</sequence>
<protein>
    <submittedName>
        <fullName evidence="1">Uncharacterized protein</fullName>
    </submittedName>
</protein>
<accession>A0A5B7FQR4</accession>
<dbReference type="Proteomes" id="UP000324222">
    <property type="component" value="Unassembled WGS sequence"/>
</dbReference>
<proteinExistence type="predicted"/>
<dbReference type="AlphaFoldDB" id="A0A5B7FQR4"/>
<evidence type="ECO:0000313" key="2">
    <source>
        <dbReference type="Proteomes" id="UP000324222"/>
    </source>
</evidence>
<name>A0A5B7FQR4_PORTR</name>
<gene>
    <name evidence="1" type="ORF">E2C01_041480</name>
</gene>
<dbReference type="EMBL" id="VSRR010007889">
    <property type="protein sequence ID" value="MPC47725.1"/>
    <property type="molecule type" value="Genomic_DNA"/>
</dbReference>
<evidence type="ECO:0000313" key="1">
    <source>
        <dbReference type="EMBL" id="MPC47725.1"/>
    </source>
</evidence>
<comment type="caution">
    <text evidence="1">The sequence shown here is derived from an EMBL/GenBank/DDBJ whole genome shotgun (WGS) entry which is preliminary data.</text>
</comment>
<keyword evidence="2" id="KW-1185">Reference proteome</keyword>
<reference evidence="1 2" key="1">
    <citation type="submission" date="2019-05" db="EMBL/GenBank/DDBJ databases">
        <title>Another draft genome of Portunus trituberculatus and its Hox gene families provides insights of decapod evolution.</title>
        <authorList>
            <person name="Jeong J.-H."/>
            <person name="Song I."/>
            <person name="Kim S."/>
            <person name="Choi T."/>
            <person name="Kim D."/>
            <person name="Ryu S."/>
            <person name="Kim W."/>
        </authorList>
    </citation>
    <scope>NUCLEOTIDE SEQUENCE [LARGE SCALE GENOMIC DNA]</scope>
    <source>
        <tissue evidence="1">Muscle</tissue>
    </source>
</reference>
<organism evidence="1 2">
    <name type="scientific">Portunus trituberculatus</name>
    <name type="common">Swimming crab</name>
    <name type="synonym">Neptunus trituberculatus</name>
    <dbReference type="NCBI Taxonomy" id="210409"/>
    <lineage>
        <taxon>Eukaryota</taxon>
        <taxon>Metazoa</taxon>
        <taxon>Ecdysozoa</taxon>
        <taxon>Arthropoda</taxon>
        <taxon>Crustacea</taxon>
        <taxon>Multicrustacea</taxon>
        <taxon>Malacostraca</taxon>
        <taxon>Eumalacostraca</taxon>
        <taxon>Eucarida</taxon>
        <taxon>Decapoda</taxon>
        <taxon>Pleocyemata</taxon>
        <taxon>Brachyura</taxon>
        <taxon>Eubrachyura</taxon>
        <taxon>Portunoidea</taxon>
        <taxon>Portunidae</taxon>
        <taxon>Portuninae</taxon>
        <taxon>Portunus</taxon>
    </lineage>
</organism>